<name>A0A1B8Y570_XENTR</name>
<sequence>MNGAGEPCYVEVAEEYDGLCQYAQKITACFGVNEFSISLAQIGVILSFNQIWDYTVSYGGATCNVGTGAQRRLTRRGRRGGTKASGGFSLQAPGVLLPEMLPFPRLNTLGRLCGSGRSKEAQQPSRTKPGNSVKRMSIIEDGEIAEVLYLIPKQTVLQHMPYLNPDDYYLCEELTDLPTGLVVCSLLL</sequence>
<evidence type="ECO:0000313" key="1">
    <source>
        <dbReference type="EMBL" id="OCA18045.1"/>
    </source>
</evidence>
<reference evidence="1" key="1">
    <citation type="submission" date="2009-11" db="EMBL/GenBank/DDBJ databases">
        <authorList>
            <consortium name="US DOE Joint Genome Institute (JGI-PGF)"/>
            <person name="Ottilar R."/>
            <person name="Schmutz J."/>
            <person name="Salamov A."/>
            <person name="Cheng J.F."/>
            <person name="Lucas S."/>
            <person name="Pitluck S."/>
            <person name="Gundlach H."/>
            <person name="Guo Y."/>
            <person name="Haberer G."/>
            <person name="Nasrallah J."/>
            <person name="Mayer K.F.X."/>
            <person name="van de Peer Y."/>
            <person name="Weigel D."/>
            <person name="Grigoriev I.V."/>
        </authorList>
    </citation>
    <scope>NUCLEOTIDE SEQUENCE</scope>
    <source>
        <strain evidence="1">Nigerian</strain>
    </source>
</reference>
<protein>
    <submittedName>
        <fullName evidence="1">Uncharacterized protein</fullName>
    </submittedName>
</protein>
<accession>A0A1B8Y570</accession>
<organism evidence="1">
    <name type="scientific">Xenopus tropicalis</name>
    <name type="common">Western clawed frog</name>
    <name type="synonym">Silurana tropicalis</name>
    <dbReference type="NCBI Taxonomy" id="8364"/>
    <lineage>
        <taxon>Eukaryota</taxon>
        <taxon>Metazoa</taxon>
        <taxon>Chordata</taxon>
        <taxon>Craniata</taxon>
        <taxon>Vertebrata</taxon>
        <taxon>Euteleostomi</taxon>
        <taxon>Amphibia</taxon>
        <taxon>Batrachia</taxon>
        <taxon>Anura</taxon>
        <taxon>Pipoidea</taxon>
        <taxon>Pipidae</taxon>
        <taxon>Xenopodinae</taxon>
        <taxon>Xenopus</taxon>
        <taxon>Silurana</taxon>
    </lineage>
</organism>
<reference evidence="1" key="2">
    <citation type="journal article" date="2010" name="Science">
        <title>The genome of the Western clawed frog Xenopus tropicalis.</title>
        <authorList>
            <person name="Hellsten U."/>
            <person name="Harland R.M."/>
            <person name="Gilchrist M.J."/>
            <person name="Hendrix D."/>
            <person name="Jurka J."/>
            <person name="Kapitonov V."/>
            <person name="Ovcharenko I."/>
            <person name="Putnam N.H."/>
            <person name="Shu S."/>
            <person name="Taher L."/>
            <person name="Blitz I.L."/>
            <person name="Blumberg B."/>
            <person name="Dichmann D.S."/>
            <person name="Dubchak I."/>
            <person name="Amaya E."/>
            <person name="Detter J.C."/>
            <person name="Fletcher R."/>
            <person name="Gerhard D.S."/>
            <person name="Goodstein D."/>
            <person name="Graves T."/>
            <person name="Grigoriev I.V."/>
            <person name="Grimwood J."/>
            <person name="Kawashima T."/>
            <person name="Lindquist E."/>
            <person name="Lucas S.M."/>
            <person name="Mead P.E."/>
            <person name="Mitros T."/>
            <person name="Ogino H."/>
            <person name="Ohta Y."/>
            <person name="Poliakov A.V."/>
            <person name="Pollet N."/>
            <person name="Robert J."/>
            <person name="Salamov A."/>
            <person name="Sater A.K."/>
            <person name="Schmutz J."/>
            <person name="Terry A."/>
            <person name="Vize P.D."/>
            <person name="Warren W.C."/>
            <person name="Wells D."/>
            <person name="Wills A."/>
            <person name="Wilson R.K."/>
            <person name="Zimmerman L.B."/>
            <person name="Zorn A.M."/>
            <person name="Grainger R."/>
            <person name="Grammer T."/>
            <person name="Khokha M.K."/>
            <person name="Richardson P.M."/>
            <person name="Rokhsar D.S."/>
        </authorList>
    </citation>
    <scope>NUCLEOTIDE SEQUENCE [LARGE SCALE GENOMIC DNA]</scope>
    <source>
        <strain evidence="1">Nigerian</strain>
    </source>
</reference>
<gene>
    <name evidence="1" type="ORF">XENTR_v90026185mg</name>
</gene>
<dbReference type="EMBL" id="KV460440">
    <property type="protein sequence ID" value="OCA18045.1"/>
    <property type="molecule type" value="Genomic_DNA"/>
</dbReference>
<reference evidence="1" key="3">
    <citation type="submission" date="2016-05" db="EMBL/GenBank/DDBJ databases">
        <title>WGS assembly of Xenopus tropicalis.</title>
        <authorList>
            <person name="Sessions A."/>
            <person name="Jenkins J."/>
            <person name="Mitros T."/>
            <person name="Lyons J.T."/>
            <person name="Dichmann D.S."/>
            <person name="Robert J."/>
            <person name="Harland R.M."/>
            <person name="Rokhsar D.S."/>
        </authorList>
    </citation>
    <scope>NUCLEOTIDE SEQUENCE</scope>
    <source>
        <strain evidence="1">Nigerian</strain>
    </source>
</reference>
<dbReference type="AlphaFoldDB" id="A0A1B8Y570"/>
<proteinExistence type="predicted"/>